<keyword evidence="2" id="KW-1185">Reference proteome</keyword>
<gene>
    <name evidence="1" type="ORF">X975_03088</name>
</gene>
<dbReference type="EMBL" id="KK121646">
    <property type="protein sequence ID" value="KFM80936.1"/>
    <property type="molecule type" value="Genomic_DNA"/>
</dbReference>
<protein>
    <submittedName>
        <fullName evidence="1">Uncharacterized protein</fullName>
    </submittedName>
</protein>
<dbReference type="Proteomes" id="UP000054359">
    <property type="component" value="Unassembled WGS sequence"/>
</dbReference>
<evidence type="ECO:0000313" key="1">
    <source>
        <dbReference type="EMBL" id="KFM80936.1"/>
    </source>
</evidence>
<feature type="non-terminal residue" evidence="1">
    <location>
        <position position="62"/>
    </location>
</feature>
<proteinExistence type="predicted"/>
<accession>A0A087UU97</accession>
<sequence length="62" mass="7399">MQDLQHLVEQHICHQLGLMYLKSHTHFLLHRGRQCPQYVKNLLIPYRPLHFSCKLTAYSALQ</sequence>
<dbReference type="AlphaFoldDB" id="A0A087UU97"/>
<name>A0A087UU97_STEMI</name>
<reference evidence="1 2" key="1">
    <citation type="submission" date="2013-11" db="EMBL/GenBank/DDBJ databases">
        <title>Genome sequencing of Stegodyphus mimosarum.</title>
        <authorList>
            <person name="Bechsgaard J."/>
        </authorList>
    </citation>
    <scope>NUCLEOTIDE SEQUENCE [LARGE SCALE GENOMIC DNA]</scope>
</reference>
<evidence type="ECO:0000313" key="2">
    <source>
        <dbReference type="Proteomes" id="UP000054359"/>
    </source>
</evidence>
<organism evidence="1 2">
    <name type="scientific">Stegodyphus mimosarum</name>
    <name type="common">African social velvet spider</name>
    <dbReference type="NCBI Taxonomy" id="407821"/>
    <lineage>
        <taxon>Eukaryota</taxon>
        <taxon>Metazoa</taxon>
        <taxon>Ecdysozoa</taxon>
        <taxon>Arthropoda</taxon>
        <taxon>Chelicerata</taxon>
        <taxon>Arachnida</taxon>
        <taxon>Araneae</taxon>
        <taxon>Araneomorphae</taxon>
        <taxon>Entelegynae</taxon>
        <taxon>Eresoidea</taxon>
        <taxon>Eresidae</taxon>
        <taxon>Stegodyphus</taxon>
    </lineage>
</organism>